<feature type="transmembrane region" description="Helical" evidence="8">
    <location>
        <begin position="218"/>
        <end position="238"/>
    </location>
</feature>
<keyword evidence="5 8" id="KW-0812">Transmembrane</keyword>
<evidence type="ECO:0000313" key="10">
    <source>
        <dbReference type="EMBL" id="ANC79292.1"/>
    </source>
</evidence>
<dbReference type="PROSITE" id="PS50928">
    <property type="entry name" value="ABC_TM1"/>
    <property type="match status" value="1"/>
</dbReference>
<keyword evidence="4" id="KW-0997">Cell inner membrane</keyword>
<keyword evidence="11" id="KW-1185">Reference proteome</keyword>
<dbReference type="Proteomes" id="UP000076623">
    <property type="component" value="Chromosome"/>
</dbReference>
<accession>A0A160IT00</accession>
<evidence type="ECO:0000256" key="1">
    <source>
        <dbReference type="ARBA" id="ARBA00004429"/>
    </source>
</evidence>
<dbReference type="PANTHER" id="PTHR43357">
    <property type="entry name" value="INNER MEMBRANE ABC TRANSPORTER PERMEASE PROTEIN YDCV"/>
    <property type="match status" value="1"/>
</dbReference>
<feature type="transmembrane region" description="Helical" evidence="8">
    <location>
        <begin position="49"/>
        <end position="69"/>
    </location>
</feature>
<dbReference type="EMBL" id="CP015378">
    <property type="protein sequence ID" value="ANC79292.1"/>
    <property type="molecule type" value="Genomic_DNA"/>
</dbReference>
<feature type="transmembrane region" description="Helical" evidence="8">
    <location>
        <begin position="115"/>
        <end position="137"/>
    </location>
</feature>
<gene>
    <name evidence="10" type="ORF">ABE65_005585</name>
</gene>
<proteinExistence type="inferred from homology"/>
<dbReference type="AlphaFoldDB" id="A0A160IT00"/>
<dbReference type="Gene3D" id="1.10.3720.10">
    <property type="entry name" value="MetI-like"/>
    <property type="match status" value="1"/>
</dbReference>
<dbReference type="InterPro" id="IPR000515">
    <property type="entry name" value="MetI-like"/>
</dbReference>
<reference evidence="10 11" key="1">
    <citation type="submission" date="2016-04" db="EMBL/GenBank/DDBJ databases">
        <title>Complete genome sequence of Fictibacillus phosphorivorans G25-29, a strain toxic to nematodes.</title>
        <authorList>
            <person name="Zheng Z."/>
        </authorList>
    </citation>
    <scope>NUCLEOTIDE SEQUENCE [LARGE SCALE GENOMIC DNA]</scope>
    <source>
        <strain evidence="10 11">G25-29</strain>
    </source>
</reference>
<evidence type="ECO:0000256" key="6">
    <source>
        <dbReference type="ARBA" id="ARBA00022989"/>
    </source>
</evidence>
<dbReference type="InterPro" id="IPR035906">
    <property type="entry name" value="MetI-like_sf"/>
</dbReference>
<dbReference type="Pfam" id="PF00528">
    <property type="entry name" value="BPD_transp_1"/>
    <property type="match status" value="1"/>
</dbReference>
<keyword evidence="2 8" id="KW-0813">Transport</keyword>
<dbReference type="PANTHER" id="PTHR43357:SF4">
    <property type="entry name" value="INNER MEMBRANE ABC TRANSPORTER PERMEASE PROTEIN YDCV"/>
    <property type="match status" value="1"/>
</dbReference>
<protein>
    <submittedName>
        <fullName evidence="10">ABC transporter permease</fullName>
    </submittedName>
</protein>
<evidence type="ECO:0000259" key="9">
    <source>
        <dbReference type="PROSITE" id="PS50928"/>
    </source>
</evidence>
<dbReference type="CDD" id="cd06261">
    <property type="entry name" value="TM_PBP2"/>
    <property type="match status" value="1"/>
</dbReference>
<feature type="transmembrane region" description="Helical" evidence="8">
    <location>
        <begin position="178"/>
        <end position="198"/>
    </location>
</feature>
<dbReference type="KEGG" id="fpn:ABE65_005585"/>
<evidence type="ECO:0000256" key="8">
    <source>
        <dbReference type="RuleBase" id="RU363032"/>
    </source>
</evidence>
<name>A0A160IT00_9BACL</name>
<evidence type="ECO:0000256" key="4">
    <source>
        <dbReference type="ARBA" id="ARBA00022519"/>
    </source>
</evidence>
<comment type="similarity">
    <text evidence="8">Belongs to the binding-protein-dependent transport system permease family.</text>
</comment>
<dbReference type="GO" id="GO:0055085">
    <property type="term" value="P:transmembrane transport"/>
    <property type="evidence" value="ECO:0007669"/>
    <property type="project" value="InterPro"/>
</dbReference>
<feature type="transmembrane region" description="Helical" evidence="8">
    <location>
        <begin position="89"/>
        <end position="109"/>
    </location>
</feature>
<evidence type="ECO:0000313" key="11">
    <source>
        <dbReference type="Proteomes" id="UP000076623"/>
    </source>
</evidence>
<comment type="subcellular location">
    <subcellularLocation>
        <location evidence="1">Cell inner membrane</location>
        <topology evidence="1">Multi-pass membrane protein</topology>
    </subcellularLocation>
    <subcellularLocation>
        <location evidence="8">Cell membrane</location>
        <topology evidence="8">Multi-pass membrane protein</topology>
    </subcellularLocation>
</comment>
<evidence type="ECO:0000256" key="5">
    <source>
        <dbReference type="ARBA" id="ARBA00022692"/>
    </source>
</evidence>
<feature type="domain" description="ABC transmembrane type-1" evidence="9">
    <location>
        <begin position="50"/>
        <end position="238"/>
    </location>
</feature>
<keyword evidence="7 8" id="KW-0472">Membrane</keyword>
<sequence>MVGLTLLPILILVLTSFVQRWEYGELFPSSLTTRGWHEMLWHSSKFTEAIYTSLGISLLVLLLNLLIGLPAAKGLAFHIFQGKSVVETLLLSPILIPSIVIALGVHLTFIKLGIANHWTGVVIVHLLPTLPYTIKVLRAGFERVGKRQEEIAVSLGGGTWAVFRNIYLPQLIPSIRSVVFLVTVISLGQYFLTALIGGGEVNTMAIIFFPYFQTTNDAVIASFSILFALIPIAVWLLIEGALRLIIPKQPR</sequence>
<organism evidence="10 11">
    <name type="scientific">Fictibacillus phosphorivorans</name>
    <dbReference type="NCBI Taxonomy" id="1221500"/>
    <lineage>
        <taxon>Bacteria</taxon>
        <taxon>Bacillati</taxon>
        <taxon>Bacillota</taxon>
        <taxon>Bacilli</taxon>
        <taxon>Bacillales</taxon>
        <taxon>Fictibacillaceae</taxon>
        <taxon>Fictibacillus</taxon>
    </lineage>
</organism>
<dbReference type="STRING" id="1221500.ABE65_005585"/>
<keyword evidence="3" id="KW-1003">Cell membrane</keyword>
<evidence type="ECO:0000256" key="7">
    <source>
        <dbReference type="ARBA" id="ARBA00023136"/>
    </source>
</evidence>
<dbReference type="GO" id="GO:0005886">
    <property type="term" value="C:plasma membrane"/>
    <property type="evidence" value="ECO:0007669"/>
    <property type="project" value="UniProtKB-SubCell"/>
</dbReference>
<evidence type="ECO:0000256" key="3">
    <source>
        <dbReference type="ARBA" id="ARBA00022475"/>
    </source>
</evidence>
<evidence type="ECO:0000256" key="2">
    <source>
        <dbReference type="ARBA" id="ARBA00022448"/>
    </source>
</evidence>
<keyword evidence="6 8" id="KW-1133">Transmembrane helix</keyword>
<dbReference type="SUPFAM" id="SSF161098">
    <property type="entry name" value="MetI-like"/>
    <property type="match status" value="1"/>
</dbReference>